<sequence length="601" mass="66114">MPDVLDISSDEEEGLKEETRSSDLDWIQELLFNSDDESDADSDVVIIHENKPPELKSKSSKDAVDDDDDDDDGVDDDDDDDCVVLEGDPENGVTSVDEEDSTGSDELVVVGEKGQVACRDYPHARHLCAKFPFSSTPHEIHCGQCHCFVCDSLAPCIKWGTGISSSDHCHAHDKTEVWKLQRKDFKRTLSSPLPAPTNYATSLGVVRSQSNENLPCDITHLSPISVLRNQAARSTAMHTPSLNCIPQNQVSRPKATYAHFSLSSGMQNHISRPINVPVSKANNPTIPNDANHGRYLESRSNLARDRNLSHYAPKQMLGVRNHAIQRERGRDASSLGPRFLRSPMLSKELAGCTGYILGANHPFRNSPTFKNHVNSVQIHSATGFSNPLNVSILSHSSSAPVSPSCANPHTLTRETQYGQALSQSNHSQNFHQTCMQGNNNAPYVACLNSNQHGNELQIKSQNINANGNITQSGITSQDTCQPKPQEESQNITAGRFSAFDPSWEENTIQLNTLFERSPLQSTGSTDQPPNVDKLLKFIESVEPESESSHIPSTIVDFENWLSGKETGPMETDGVLPFELNIPSPDPSPFDVDTSELSSLWW</sequence>
<dbReference type="Proteomes" id="UP001177021">
    <property type="component" value="Unassembled WGS sequence"/>
</dbReference>
<name>A0ACB0K646_TRIPR</name>
<evidence type="ECO:0000313" key="2">
    <source>
        <dbReference type="Proteomes" id="UP001177021"/>
    </source>
</evidence>
<protein>
    <submittedName>
        <fullName evidence="1">Uncharacterized protein</fullName>
    </submittedName>
</protein>
<organism evidence="1 2">
    <name type="scientific">Trifolium pratense</name>
    <name type="common">Red clover</name>
    <dbReference type="NCBI Taxonomy" id="57577"/>
    <lineage>
        <taxon>Eukaryota</taxon>
        <taxon>Viridiplantae</taxon>
        <taxon>Streptophyta</taxon>
        <taxon>Embryophyta</taxon>
        <taxon>Tracheophyta</taxon>
        <taxon>Spermatophyta</taxon>
        <taxon>Magnoliopsida</taxon>
        <taxon>eudicotyledons</taxon>
        <taxon>Gunneridae</taxon>
        <taxon>Pentapetalae</taxon>
        <taxon>rosids</taxon>
        <taxon>fabids</taxon>
        <taxon>Fabales</taxon>
        <taxon>Fabaceae</taxon>
        <taxon>Papilionoideae</taxon>
        <taxon>50 kb inversion clade</taxon>
        <taxon>NPAAA clade</taxon>
        <taxon>Hologalegina</taxon>
        <taxon>IRL clade</taxon>
        <taxon>Trifolieae</taxon>
        <taxon>Trifolium</taxon>
    </lineage>
</organism>
<comment type="caution">
    <text evidence="1">The sequence shown here is derived from an EMBL/GenBank/DDBJ whole genome shotgun (WGS) entry which is preliminary data.</text>
</comment>
<dbReference type="EMBL" id="CASHSV030000179">
    <property type="protein sequence ID" value="CAJ2651818.1"/>
    <property type="molecule type" value="Genomic_DNA"/>
</dbReference>
<accession>A0ACB0K646</accession>
<reference evidence="1" key="1">
    <citation type="submission" date="2023-10" db="EMBL/GenBank/DDBJ databases">
        <authorList>
            <person name="Rodriguez Cubillos JULIANA M."/>
            <person name="De Vega J."/>
        </authorList>
    </citation>
    <scope>NUCLEOTIDE SEQUENCE</scope>
</reference>
<proteinExistence type="predicted"/>
<keyword evidence="2" id="KW-1185">Reference proteome</keyword>
<evidence type="ECO:0000313" key="1">
    <source>
        <dbReference type="EMBL" id="CAJ2651818.1"/>
    </source>
</evidence>
<gene>
    <name evidence="1" type="ORF">MILVUS5_LOCUS19395</name>
</gene>